<gene>
    <name evidence="2" type="ORF">DH2020_047271</name>
</gene>
<dbReference type="PANTHER" id="PTHR31286:SF167">
    <property type="entry name" value="OS09G0268800 PROTEIN"/>
    <property type="match status" value="1"/>
</dbReference>
<evidence type="ECO:0000313" key="3">
    <source>
        <dbReference type="Proteomes" id="UP001318860"/>
    </source>
</evidence>
<dbReference type="Proteomes" id="UP001318860">
    <property type="component" value="Unassembled WGS sequence"/>
</dbReference>
<accession>A0ABR0U906</accession>
<reference evidence="2 3" key="1">
    <citation type="journal article" date="2021" name="Comput. Struct. Biotechnol. J.">
        <title>De novo genome assembly of the potent medicinal plant Rehmannia glutinosa using nanopore technology.</title>
        <authorList>
            <person name="Ma L."/>
            <person name="Dong C."/>
            <person name="Song C."/>
            <person name="Wang X."/>
            <person name="Zheng X."/>
            <person name="Niu Y."/>
            <person name="Chen S."/>
            <person name="Feng W."/>
        </authorList>
    </citation>
    <scope>NUCLEOTIDE SEQUENCE [LARGE SCALE GENOMIC DNA]</scope>
    <source>
        <strain evidence="2">DH-2019</strain>
    </source>
</reference>
<dbReference type="InterPro" id="IPR025558">
    <property type="entry name" value="DUF4283"/>
</dbReference>
<proteinExistence type="predicted"/>
<comment type="caution">
    <text evidence="2">The sequence shown here is derived from an EMBL/GenBank/DDBJ whole genome shotgun (WGS) entry which is preliminary data.</text>
</comment>
<keyword evidence="3" id="KW-1185">Reference proteome</keyword>
<name>A0ABR0U906_REHGL</name>
<evidence type="ECO:0000259" key="1">
    <source>
        <dbReference type="Pfam" id="PF14111"/>
    </source>
</evidence>
<evidence type="ECO:0000313" key="2">
    <source>
        <dbReference type="EMBL" id="KAK6118985.1"/>
    </source>
</evidence>
<dbReference type="Pfam" id="PF14111">
    <property type="entry name" value="DUF4283"/>
    <property type="match status" value="1"/>
</dbReference>
<protein>
    <recommendedName>
        <fullName evidence="1">DUF4283 domain-containing protein</fullName>
    </recommendedName>
</protein>
<sequence>MDEEDEIPIIIPEPGASTECKSTLCHISKVCTQTPFNAFGLLETMRKIWKPTNGMTAKELKQNLFSFQFHHERDMEKILFMEPWHYDKNVLVLKRLDSGTQPSALKFNTLPFWIRIYDLPIIRRQEAVLQAIGNRCGKYLEVDLKTLDGVDRSIRIKIQLDTMKPLKQRTKIIIGNGQAIWIQIRYER</sequence>
<dbReference type="EMBL" id="JABTTQ020003268">
    <property type="protein sequence ID" value="KAK6118985.1"/>
    <property type="molecule type" value="Genomic_DNA"/>
</dbReference>
<organism evidence="2 3">
    <name type="scientific">Rehmannia glutinosa</name>
    <name type="common">Chinese foxglove</name>
    <dbReference type="NCBI Taxonomy" id="99300"/>
    <lineage>
        <taxon>Eukaryota</taxon>
        <taxon>Viridiplantae</taxon>
        <taxon>Streptophyta</taxon>
        <taxon>Embryophyta</taxon>
        <taxon>Tracheophyta</taxon>
        <taxon>Spermatophyta</taxon>
        <taxon>Magnoliopsida</taxon>
        <taxon>eudicotyledons</taxon>
        <taxon>Gunneridae</taxon>
        <taxon>Pentapetalae</taxon>
        <taxon>asterids</taxon>
        <taxon>lamiids</taxon>
        <taxon>Lamiales</taxon>
        <taxon>Orobanchaceae</taxon>
        <taxon>Rehmannieae</taxon>
        <taxon>Rehmannia</taxon>
    </lineage>
</organism>
<dbReference type="PANTHER" id="PTHR31286">
    <property type="entry name" value="GLYCINE-RICH CELL WALL STRUCTURAL PROTEIN 1.8-LIKE"/>
    <property type="match status" value="1"/>
</dbReference>
<dbReference type="InterPro" id="IPR040256">
    <property type="entry name" value="At4g02000-like"/>
</dbReference>
<feature type="domain" description="DUF4283" evidence="1">
    <location>
        <begin position="42"/>
        <end position="103"/>
    </location>
</feature>